<comment type="caution">
    <text evidence="8">The sequence shown here is derived from an EMBL/GenBank/DDBJ whole genome shotgun (WGS) entry which is preliminary data.</text>
</comment>
<dbReference type="PROSITE" id="PS51257">
    <property type="entry name" value="PROKAR_LIPOPROTEIN"/>
    <property type="match status" value="1"/>
</dbReference>
<evidence type="ECO:0000313" key="8">
    <source>
        <dbReference type="EMBL" id="MCU7555801.1"/>
    </source>
</evidence>
<evidence type="ECO:0000313" key="9">
    <source>
        <dbReference type="Proteomes" id="UP001209257"/>
    </source>
</evidence>
<keyword evidence="9" id="KW-1185">Reference proteome</keyword>
<accession>A0ABT2VR72</accession>
<dbReference type="InterPro" id="IPR012556">
    <property type="entry name" value="Entericidin"/>
</dbReference>
<evidence type="ECO:0000256" key="1">
    <source>
        <dbReference type="ARBA" id="ARBA00010296"/>
    </source>
</evidence>
<comment type="similarity">
    <text evidence="1">Belongs to the EcnA/EcnB lipoprotein family.</text>
</comment>
<keyword evidence="6 8" id="KW-0449">Lipoprotein</keyword>
<evidence type="ECO:0000256" key="5">
    <source>
        <dbReference type="ARBA" id="ARBA00023139"/>
    </source>
</evidence>
<gene>
    <name evidence="8" type="ORF">OCL06_14520</name>
</gene>
<name>A0ABT2VR72_9ALTE</name>
<dbReference type="Proteomes" id="UP001209257">
    <property type="component" value="Unassembled WGS sequence"/>
</dbReference>
<reference evidence="9" key="1">
    <citation type="submission" date="2023-07" db="EMBL/GenBank/DDBJ databases">
        <title>Study on multiphase classification of strain Alteromonas salexigens isolated from the Yellow Sea.</title>
        <authorList>
            <person name="Sun L."/>
        </authorList>
    </citation>
    <scope>NUCLEOTIDE SEQUENCE [LARGE SCALE GENOMIC DNA]</scope>
    <source>
        <strain evidence="9">ASW11-19</strain>
    </source>
</reference>
<evidence type="ECO:0000256" key="6">
    <source>
        <dbReference type="ARBA" id="ARBA00023288"/>
    </source>
</evidence>
<feature type="signal peptide" evidence="7">
    <location>
        <begin position="1"/>
        <end position="29"/>
    </location>
</feature>
<evidence type="ECO:0000256" key="7">
    <source>
        <dbReference type="SAM" id="SignalP"/>
    </source>
</evidence>
<keyword evidence="3 7" id="KW-0732">Signal</keyword>
<keyword evidence="2" id="KW-1003">Cell membrane</keyword>
<evidence type="ECO:0000256" key="3">
    <source>
        <dbReference type="ARBA" id="ARBA00022729"/>
    </source>
</evidence>
<dbReference type="RefSeq" id="WP_262995833.1">
    <property type="nucleotide sequence ID" value="NZ_JAOTJC010000013.1"/>
</dbReference>
<proteinExistence type="inferred from homology"/>
<dbReference type="EMBL" id="JAOTJC010000013">
    <property type="protein sequence ID" value="MCU7555801.1"/>
    <property type="molecule type" value="Genomic_DNA"/>
</dbReference>
<evidence type="ECO:0000256" key="2">
    <source>
        <dbReference type="ARBA" id="ARBA00022475"/>
    </source>
</evidence>
<feature type="chain" id="PRO_5047056933" evidence="7">
    <location>
        <begin position="30"/>
        <end position="53"/>
    </location>
</feature>
<organism evidence="8 9">
    <name type="scientific">Alteromonas salexigens</name>
    <dbReference type="NCBI Taxonomy" id="2982530"/>
    <lineage>
        <taxon>Bacteria</taxon>
        <taxon>Pseudomonadati</taxon>
        <taxon>Pseudomonadota</taxon>
        <taxon>Gammaproteobacteria</taxon>
        <taxon>Alteromonadales</taxon>
        <taxon>Alteromonadaceae</taxon>
        <taxon>Alteromonas/Salinimonas group</taxon>
        <taxon>Alteromonas</taxon>
    </lineage>
</organism>
<dbReference type="Pfam" id="PF08085">
    <property type="entry name" value="Entericidin"/>
    <property type="match status" value="1"/>
</dbReference>
<evidence type="ECO:0000256" key="4">
    <source>
        <dbReference type="ARBA" id="ARBA00023136"/>
    </source>
</evidence>
<protein>
    <submittedName>
        <fullName evidence="8">Entericidin A/B family lipoprotein</fullName>
    </submittedName>
</protein>
<sequence length="53" mass="5567">MKSLVKTKRIRSHYTVLILAFLASLVTGCATIEGAGEDIETAGDAVEDATDGQ</sequence>
<keyword evidence="5" id="KW-0564">Palmitate</keyword>
<keyword evidence="4" id="KW-0472">Membrane</keyword>